<organism evidence="2 3">
    <name type="scientific">Colwellia psychrerythraea</name>
    <name type="common">Vibrio psychroerythus</name>
    <dbReference type="NCBI Taxonomy" id="28229"/>
    <lineage>
        <taxon>Bacteria</taxon>
        <taxon>Pseudomonadati</taxon>
        <taxon>Pseudomonadota</taxon>
        <taxon>Gammaproteobacteria</taxon>
        <taxon>Alteromonadales</taxon>
        <taxon>Colwelliaceae</taxon>
        <taxon>Colwellia</taxon>
    </lineage>
</organism>
<proteinExistence type="predicted"/>
<gene>
    <name evidence="2" type="ORF">GAB14E_1754</name>
</gene>
<dbReference type="PATRIC" id="fig|28229.3.peg.1353"/>
<accession>A0A099L2A4</accession>
<evidence type="ECO:0000256" key="1">
    <source>
        <dbReference type="SAM" id="MobiDB-lite"/>
    </source>
</evidence>
<protein>
    <submittedName>
        <fullName evidence="2">Uncharacterized protein</fullName>
    </submittedName>
</protein>
<feature type="region of interest" description="Disordered" evidence="1">
    <location>
        <begin position="58"/>
        <end position="82"/>
    </location>
</feature>
<dbReference type="AlphaFoldDB" id="A0A099L2A4"/>
<dbReference type="Proteomes" id="UP000029868">
    <property type="component" value="Unassembled WGS sequence"/>
</dbReference>
<evidence type="ECO:0000313" key="2">
    <source>
        <dbReference type="EMBL" id="KGJ96003.1"/>
    </source>
</evidence>
<sequence length="190" mass="22257">MKRSLIVAIIIATTGIAAVYYQDESPILIEGVKSLPTDKTVTDQTNRQQNVTPVGLSAEKTERPQQEKTLKRQPKKRQKSLVDNVNLSAEQTKQYQALQIDYNQQRRVLVESKKTLSPENYRQQWQQVKMKYKENLISLMSEEQFIKFNKNIEASKHVRQRHKNENTNHSHERKAPESSQRRQLSEVREN</sequence>
<comment type="caution">
    <text evidence="2">The sequence shown here is derived from an EMBL/GenBank/DDBJ whole genome shotgun (WGS) entry which is preliminary data.</text>
</comment>
<feature type="region of interest" description="Disordered" evidence="1">
    <location>
        <begin position="157"/>
        <end position="190"/>
    </location>
</feature>
<name>A0A099L2A4_COLPS</name>
<reference evidence="2 3" key="1">
    <citation type="submission" date="2014-08" db="EMBL/GenBank/DDBJ databases">
        <title>Genomic and Phenotypic Diversity of Colwellia psychrerythraea strains from Disparate Marine Basins.</title>
        <authorList>
            <person name="Techtmann S.M."/>
            <person name="Stelling S.C."/>
            <person name="Utturkar S.M."/>
            <person name="Alshibli N."/>
            <person name="Harris A."/>
            <person name="Brown S.D."/>
            <person name="Hazen T.C."/>
        </authorList>
    </citation>
    <scope>NUCLEOTIDE SEQUENCE [LARGE SCALE GENOMIC DNA]</scope>
    <source>
        <strain evidence="2 3">GAB14E</strain>
    </source>
</reference>
<dbReference type="RefSeq" id="WP_033081458.1">
    <property type="nucleotide sequence ID" value="NZ_JQEC01000013.1"/>
</dbReference>
<dbReference type="EMBL" id="JQEC01000013">
    <property type="protein sequence ID" value="KGJ96003.1"/>
    <property type="molecule type" value="Genomic_DNA"/>
</dbReference>
<evidence type="ECO:0000313" key="3">
    <source>
        <dbReference type="Proteomes" id="UP000029868"/>
    </source>
</evidence>
<feature type="compositionally biased region" description="Basic and acidic residues" evidence="1">
    <location>
        <begin position="163"/>
        <end position="190"/>
    </location>
</feature>
<feature type="compositionally biased region" description="Basic and acidic residues" evidence="1">
    <location>
        <begin position="59"/>
        <end position="70"/>
    </location>
</feature>